<comment type="subcellular location">
    <subcellularLocation>
        <location evidence="1">Mitochondrion inner membrane</location>
        <topology evidence="1">Multi-pass membrane protein</topology>
    </subcellularLocation>
</comment>
<dbReference type="OrthoDB" id="427452at2759"/>
<dbReference type="RefSeq" id="XP_004029862.1">
    <property type="nucleotide sequence ID" value="XM_004029814.1"/>
</dbReference>
<dbReference type="PROSITE" id="PS50920">
    <property type="entry name" value="SOLCAR"/>
    <property type="match status" value="3"/>
</dbReference>
<evidence type="ECO:0000256" key="4">
    <source>
        <dbReference type="ARBA" id="ARBA00022692"/>
    </source>
</evidence>
<evidence type="ECO:0000256" key="1">
    <source>
        <dbReference type="ARBA" id="ARBA00004448"/>
    </source>
</evidence>
<protein>
    <submittedName>
        <fullName evidence="12">Mitochondrial carrier protein, putative</fullName>
    </submittedName>
</protein>
<dbReference type="InParanoid" id="G0R1N2"/>
<dbReference type="Pfam" id="PF00153">
    <property type="entry name" value="Mito_carr"/>
    <property type="match status" value="3"/>
</dbReference>
<evidence type="ECO:0000256" key="9">
    <source>
        <dbReference type="ARBA" id="ARBA00023136"/>
    </source>
</evidence>
<evidence type="ECO:0000256" key="7">
    <source>
        <dbReference type="ARBA" id="ARBA00022989"/>
    </source>
</evidence>
<dbReference type="GO" id="GO:1990547">
    <property type="term" value="P:mitochondrial phosphate ion transmembrane transport"/>
    <property type="evidence" value="ECO:0007669"/>
    <property type="project" value="InterPro"/>
</dbReference>
<evidence type="ECO:0000313" key="12">
    <source>
        <dbReference type="EMBL" id="EGR28626.1"/>
    </source>
</evidence>
<dbReference type="GO" id="GO:0005315">
    <property type="term" value="F:phosphate transmembrane transporter activity"/>
    <property type="evidence" value="ECO:0007669"/>
    <property type="project" value="InterPro"/>
</dbReference>
<organism evidence="12 13">
    <name type="scientific">Ichthyophthirius multifiliis</name>
    <name type="common">White spot disease agent</name>
    <name type="synonym">Ich</name>
    <dbReference type="NCBI Taxonomy" id="5932"/>
    <lineage>
        <taxon>Eukaryota</taxon>
        <taxon>Sar</taxon>
        <taxon>Alveolata</taxon>
        <taxon>Ciliophora</taxon>
        <taxon>Intramacronucleata</taxon>
        <taxon>Oligohymenophorea</taxon>
        <taxon>Hymenostomatida</taxon>
        <taxon>Ophryoglenina</taxon>
        <taxon>Ichthyophthirius</taxon>
    </lineage>
</organism>
<keyword evidence="9 10" id="KW-0472">Membrane</keyword>
<evidence type="ECO:0000256" key="11">
    <source>
        <dbReference type="RuleBase" id="RU000488"/>
    </source>
</evidence>
<gene>
    <name evidence="12" type="ORF">IMG5_171620</name>
</gene>
<dbReference type="EMBL" id="GL984224">
    <property type="protein sequence ID" value="EGR28626.1"/>
    <property type="molecule type" value="Genomic_DNA"/>
</dbReference>
<accession>G0R1N2</accession>
<dbReference type="OMA" id="YKGAIWL"/>
<evidence type="ECO:0000313" key="13">
    <source>
        <dbReference type="Proteomes" id="UP000008983"/>
    </source>
</evidence>
<evidence type="ECO:0000256" key="8">
    <source>
        <dbReference type="ARBA" id="ARBA00023128"/>
    </source>
</evidence>
<proteinExistence type="inferred from homology"/>
<dbReference type="InterPro" id="IPR023395">
    <property type="entry name" value="MCP_dom_sf"/>
</dbReference>
<dbReference type="Gene3D" id="1.50.40.10">
    <property type="entry name" value="Mitochondrial carrier domain"/>
    <property type="match status" value="2"/>
</dbReference>
<evidence type="ECO:0000256" key="5">
    <source>
        <dbReference type="ARBA" id="ARBA00022737"/>
    </source>
</evidence>
<dbReference type="InterPro" id="IPR044677">
    <property type="entry name" value="SLC25A3/Pic2/Mir1-like"/>
</dbReference>
<dbReference type="InterPro" id="IPR018108">
    <property type="entry name" value="MCP_transmembrane"/>
</dbReference>
<keyword evidence="4 10" id="KW-0812">Transmembrane</keyword>
<feature type="repeat" description="Solcar" evidence="10">
    <location>
        <begin position="108"/>
        <end position="194"/>
    </location>
</feature>
<name>G0R1N2_ICHMU</name>
<dbReference type="Proteomes" id="UP000008983">
    <property type="component" value="Unassembled WGS sequence"/>
</dbReference>
<keyword evidence="7" id="KW-1133">Transmembrane helix</keyword>
<sequence length="312" mass="33825">MGGDVHDLSYYSKCMMGGILACGLTHTAIVPLDVVKCRRQVFPGMYKSLGDGLSQLRATEGMGGKGLALGWIPTFIGYSLQGFGKFGFYEIFKDVYKGIVGEENSVKYRRIGWSISSACAEVIADVLLCPFEAAKVRMQTSKPGTFTTKFSVAFNSILTNEGSQGLYKGLGPLWARQVPYTIVKFVAFEQIVELFYTYLLTRPKSEYSKGQQLGVTFASGYLAGIFCAIVSHPADTMVSKLNSVKGTGTLGENVSRIYGEIGFKGLWAGLGTRIFMIGTLTGLQWWIYDTFKTSMGLAASGGGVTPPKASKH</sequence>
<dbReference type="FunCoup" id="G0R1N2">
    <property type="interactions" value="439"/>
</dbReference>
<evidence type="ECO:0000256" key="2">
    <source>
        <dbReference type="ARBA" id="ARBA00006375"/>
    </source>
</evidence>
<comment type="similarity">
    <text evidence="2 11">Belongs to the mitochondrial carrier (TC 2.A.29) family.</text>
</comment>
<evidence type="ECO:0000256" key="6">
    <source>
        <dbReference type="ARBA" id="ARBA00022792"/>
    </source>
</evidence>
<reference evidence="12 13" key="1">
    <citation type="submission" date="2011-07" db="EMBL/GenBank/DDBJ databases">
        <authorList>
            <person name="Coyne R."/>
            <person name="Brami D."/>
            <person name="Johnson J."/>
            <person name="Hostetler J."/>
            <person name="Hannick L."/>
            <person name="Clark T."/>
            <person name="Cassidy-Hanley D."/>
            <person name="Inman J."/>
        </authorList>
    </citation>
    <scope>NUCLEOTIDE SEQUENCE [LARGE SCALE GENOMIC DNA]</scope>
    <source>
        <strain evidence="12 13">G5</strain>
    </source>
</reference>
<dbReference type="SUPFAM" id="SSF103506">
    <property type="entry name" value="Mitochondrial carrier"/>
    <property type="match status" value="1"/>
</dbReference>
<keyword evidence="5" id="KW-0677">Repeat</keyword>
<keyword evidence="3 11" id="KW-0813">Transport</keyword>
<keyword evidence="13" id="KW-1185">Reference proteome</keyword>
<feature type="repeat" description="Solcar" evidence="10">
    <location>
        <begin position="211"/>
        <end position="294"/>
    </location>
</feature>
<evidence type="ECO:0000256" key="3">
    <source>
        <dbReference type="ARBA" id="ARBA00022448"/>
    </source>
</evidence>
<dbReference type="PANTHER" id="PTHR45671">
    <property type="entry name" value="SOLUTE CARRIER FAMILY 25 (MITOCHONDRIAL CARRIER PHOSPHATE CARRIER), MEMBER 3, LIKE-RELATED-RELATED"/>
    <property type="match status" value="1"/>
</dbReference>
<dbReference type="GeneID" id="14904707"/>
<evidence type="ECO:0000256" key="10">
    <source>
        <dbReference type="PROSITE-ProRule" id="PRU00282"/>
    </source>
</evidence>
<dbReference type="GO" id="GO:0005743">
    <property type="term" value="C:mitochondrial inner membrane"/>
    <property type="evidence" value="ECO:0007669"/>
    <property type="project" value="UniProtKB-SubCell"/>
</dbReference>
<dbReference type="AlphaFoldDB" id="G0R1N2"/>
<dbReference type="PANTHER" id="PTHR45671:SF10">
    <property type="entry name" value="SOLUTE CARRIER FAMILY 25 MEMBER 3"/>
    <property type="match status" value="1"/>
</dbReference>
<keyword evidence="8" id="KW-0496">Mitochondrion</keyword>
<keyword evidence="6" id="KW-0999">Mitochondrion inner membrane</keyword>
<feature type="repeat" description="Solcar" evidence="10">
    <location>
        <begin position="9"/>
        <end position="95"/>
    </location>
</feature>
<dbReference type="FunFam" id="1.50.40.10:FF:000046">
    <property type="entry name" value="Phosphate carrier protein, mitochondrial"/>
    <property type="match status" value="1"/>
</dbReference>
<dbReference type="eggNOG" id="KOG0767">
    <property type="taxonomic scope" value="Eukaryota"/>
</dbReference>
<dbReference type="STRING" id="857967.G0R1N2"/>